<proteinExistence type="predicted"/>
<protein>
    <recommendedName>
        <fullName evidence="1">Peptidase M61 catalytic domain-containing protein</fullName>
    </recommendedName>
</protein>
<gene>
    <name evidence="2" type="ORF">LTR36_006426</name>
</gene>
<dbReference type="SUPFAM" id="SSF55486">
    <property type="entry name" value="Metalloproteases ('zincins'), catalytic domain"/>
    <property type="match status" value="1"/>
</dbReference>
<dbReference type="Gene3D" id="1.10.390.10">
    <property type="entry name" value="Neutral Protease Domain 2"/>
    <property type="match status" value="1"/>
</dbReference>
<accession>A0AAV9JV14</accession>
<organism evidence="2 3">
    <name type="scientific">Oleoguttula mirabilis</name>
    <dbReference type="NCBI Taxonomy" id="1507867"/>
    <lineage>
        <taxon>Eukaryota</taxon>
        <taxon>Fungi</taxon>
        <taxon>Dikarya</taxon>
        <taxon>Ascomycota</taxon>
        <taxon>Pezizomycotina</taxon>
        <taxon>Dothideomycetes</taxon>
        <taxon>Dothideomycetidae</taxon>
        <taxon>Mycosphaerellales</taxon>
        <taxon>Teratosphaeriaceae</taxon>
        <taxon>Oleoguttula</taxon>
    </lineage>
</organism>
<dbReference type="Pfam" id="PF05299">
    <property type="entry name" value="Peptidase_M61"/>
    <property type="match status" value="1"/>
</dbReference>
<dbReference type="Proteomes" id="UP001324427">
    <property type="component" value="Unassembled WGS sequence"/>
</dbReference>
<dbReference type="InterPro" id="IPR007963">
    <property type="entry name" value="Peptidase_M61_catalytic"/>
</dbReference>
<evidence type="ECO:0000259" key="1">
    <source>
        <dbReference type="Pfam" id="PF05299"/>
    </source>
</evidence>
<sequence>MITAAVANPRSSASPTCFELTLTPVFNHTADLSALAVHQRLTNYAFAQDEDVLSLLVDLGGVDMGYVAADGPTVSDAEGAIELVDRFESTVLTSTRIWKTLRPTVGDIEVVYTALPRPVSAATRTGPSLDFRLDQGGLIGSGMGFLALPPDREGGEVSATISVDLSGHQRDVSAAWTYGGGEGVVQIEGETVFGRIANTFWAVGPVKSLESPSSSAKLNDFNMYWFGEPPFDPFELGSRLGTVFAEMRSFFRDTGDTYRIFLRHNPFPGSLTGTALHRSFMHGYDDSERAYPPTLQDREAVLVHEMVHNWVSLEGAESLSSENWYSEGLADYYAVLLRYRLGLLDPREYLEEVNRRLVGYYTSPAVAWSWEHLLEATWLISHAQEMPYARGFAMGLKVNGLIRRASGGAASLDDLVVTLVARLQRGERHGLREYLDLLTDVLHDEELPTALVDDMKAGELQIPSEDCLDPLPFHTRLVSQQLEVFELGFAEKALLAGNHTIEGLVAGSRAELAGLRNGDRVHMLYGSAYHHAKGNFEARLTLEVQRVGWEPFVVDFWPRSRERALAYMFVEVEDEL</sequence>
<feature type="domain" description="Peptidase M61 catalytic" evidence="1">
    <location>
        <begin position="317"/>
        <end position="368"/>
    </location>
</feature>
<evidence type="ECO:0000313" key="3">
    <source>
        <dbReference type="Proteomes" id="UP001324427"/>
    </source>
</evidence>
<reference evidence="2 3" key="1">
    <citation type="submission" date="2021-11" db="EMBL/GenBank/DDBJ databases">
        <title>Black yeast isolated from Biological Soil Crust.</title>
        <authorList>
            <person name="Kurbessoian T."/>
        </authorList>
    </citation>
    <scope>NUCLEOTIDE SEQUENCE [LARGE SCALE GENOMIC DNA]</scope>
    <source>
        <strain evidence="2 3">CCFEE 5522</strain>
    </source>
</reference>
<name>A0AAV9JV14_9PEZI</name>
<dbReference type="EMBL" id="JAVFHQ010000004">
    <property type="protein sequence ID" value="KAK4549429.1"/>
    <property type="molecule type" value="Genomic_DNA"/>
</dbReference>
<evidence type="ECO:0000313" key="2">
    <source>
        <dbReference type="EMBL" id="KAK4549429.1"/>
    </source>
</evidence>
<keyword evidence="3" id="KW-1185">Reference proteome</keyword>
<dbReference type="AlphaFoldDB" id="A0AAV9JV14"/>
<dbReference type="InterPro" id="IPR027268">
    <property type="entry name" value="Peptidase_M4/M1_CTD_sf"/>
</dbReference>
<comment type="caution">
    <text evidence="2">The sequence shown here is derived from an EMBL/GenBank/DDBJ whole genome shotgun (WGS) entry which is preliminary data.</text>
</comment>